<evidence type="ECO:0000256" key="2">
    <source>
        <dbReference type="ARBA" id="ARBA00023015"/>
    </source>
</evidence>
<dbReference type="Pfam" id="PF00126">
    <property type="entry name" value="HTH_1"/>
    <property type="match status" value="1"/>
</dbReference>
<dbReference type="Gene3D" id="3.40.190.10">
    <property type="entry name" value="Periplasmic binding protein-like II"/>
    <property type="match status" value="2"/>
</dbReference>
<evidence type="ECO:0000256" key="4">
    <source>
        <dbReference type="ARBA" id="ARBA00023163"/>
    </source>
</evidence>
<proteinExistence type="inferred from homology"/>
<dbReference type="InterPro" id="IPR000847">
    <property type="entry name" value="LysR_HTH_N"/>
</dbReference>
<dbReference type="AlphaFoldDB" id="A0A6N8IUI9"/>
<dbReference type="PANTHER" id="PTHR30118:SF15">
    <property type="entry name" value="TRANSCRIPTIONAL REGULATORY PROTEIN"/>
    <property type="match status" value="1"/>
</dbReference>
<protein>
    <submittedName>
        <fullName evidence="7">LysR family transcriptional regulator</fullName>
    </submittedName>
</protein>
<evidence type="ECO:0000259" key="6">
    <source>
        <dbReference type="PROSITE" id="PS50931"/>
    </source>
</evidence>
<dbReference type="InterPro" id="IPR036388">
    <property type="entry name" value="WH-like_DNA-bd_sf"/>
</dbReference>
<feature type="region of interest" description="Disordered" evidence="5">
    <location>
        <begin position="16"/>
        <end position="41"/>
    </location>
</feature>
<keyword evidence="2" id="KW-0805">Transcription regulation</keyword>
<accession>A0A6N8IUI9</accession>
<dbReference type="Gene3D" id="1.10.10.10">
    <property type="entry name" value="Winged helix-like DNA-binding domain superfamily/Winged helix DNA-binding domain"/>
    <property type="match status" value="1"/>
</dbReference>
<evidence type="ECO:0000256" key="1">
    <source>
        <dbReference type="ARBA" id="ARBA00009437"/>
    </source>
</evidence>
<dbReference type="GO" id="GO:0003677">
    <property type="term" value="F:DNA binding"/>
    <property type="evidence" value="ECO:0007669"/>
    <property type="project" value="UniProtKB-KW"/>
</dbReference>
<sequence length="356" mass="38742">MRVSRWRWPRVPRLKWSGSHSSTGSAQPQSSAPNGRIAEPDAAPVKRSNINLLICLDALLTERSVTRAAQRLEMSQPGMSNALARLRELTGDPLLIRSGNGFLLTERAQAIARKVRSGIELMDDIFSNEGPLDLQNASGTLTLAAAESVGMVIVPALAQALAEQAPGVTLNVRAPDPEHLREWLSEGECDIAVGHFPDLHPDLRSTPLFVQPLSCISARHAGPPPADLASYLRRTHVVFGSPFSPRSTLETTIGRALAAAGHDRLRTVRVSSVLLIPYVVAGSCHVATLPTWLCRHFAGVLPLQLSAVPFDVPSIDTVMVWHERTHRQALHAWLRERIRTIVPGQAGLGVDIRQLV</sequence>
<evidence type="ECO:0000256" key="5">
    <source>
        <dbReference type="SAM" id="MobiDB-lite"/>
    </source>
</evidence>
<dbReference type="CDD" id="cd08417">
    <property type="entry name" value="PBP2_Nitroaromatics_like"/>
    <property type="match status" value="1"/>
</dbReference>
<dbReference type="EMBL" id="WSEL01000007">
    <property type="protein sequence ID" value="MVQ30639.1"/>
    <property type="molecule type" value="Genomic_DNA"/>
</dbReference>
<gene>
    <name evidence="7" type="ORF">GON04_14340</name>
</gene>
<evidence type="ECO:0000313" key="8">
    <source>
        <dbReference type="Proteomes" id="UP000469385"/>
    </source>
</evidence>
<evidence type="ECO:0000313" key="7">
    <source>
        <dbReference type="EMBL" id="MVQ30639.1"/>
    </source>
</evidence>
<evidence type="ECO:0000256" key="3">
    <source>
        <dbReference type="ARBA" id="ARBA00023125"/>
    </source>
</evidence>
<keyword evidence="3" id="KW-0238">DNA-binding</keyword>
<dbReference type="InterPro" id="IPR036390">
    <property type="entry name" value="WH_DNA-bd_sf"/>
</dbReference>
<feature type="compositionally biased region" description="Polar residues" evidence="5">
    <location>
        <begin position="18"/>
        <end position="33"/>
    </location>
</feature>
<dbReference type="SUPFAM" id="SSF53850">
    <property type="entry name" value="Periplasmic binding protein-like II"/>
    <property type="match status" value="1"/>
</dbReference>
<comment type="caution">
    <text evidence="7">The sequence shown here is derived from an EMBL/GenBank/DDBJ whole genome shotgun (WGS) entry which is preliminary data.</text>
</comment>
<dbReference type="Proteomes" id="UP000469385">
    <property type="component" value="Unassembled WGS sequence"/>
</dbReference>
<feature type="domain" description="HTH lysR-type" evidence="6">
    <location>
        <begin position="49"/>
        <end position="105"/>
    </location>
</feature>
<reference evidence="7 8" key="1">
    <citation type="submission" date="2019-12" db="EMBL/GenBank/DDBJ databases">
        <authorList>
            <person name="Huq M.A."/>
        </authorList>
    </citation>
    <scope>NUCLEOTIDE SEQUENCE [LARGE SCALE GENOMIC DNA]</scope>
    <source>
        <strain evidence="7 8">MAH-25</strain>
    </source>
</reference>
<dbReference type="GO" id="GO:0003700">
    <property type="term" value="F:DNA-binding transcription factor activity"/>
    <property type="evidence" value="ECO:0007669"/>
    <property type="project" value="InterPro"/>
</dbReference>
<dbReference type="InterPro" id="IPR005119">
    <property type="entry name" value="LysR_subst-bd"/>
</dbReference>
<dbReference type="PANTHER" id="PTHR30118">
    <property type="entry name" value="HTH-TYPE TRANSCRIPTIONAL REGULATOR LEUO-RELATED"/>
    <property type="match status" value="1"/>
</dbReference>
<dbReference type="InterPro" id="IPR050389">
    <property type="entry name" value="LysR-type_TF"/>
</dbReference>
<keyword evidence="4" id="KW-0804">Transcription</keyword>
<name>A0A6N8IUI9_9BURK</name>
<dbReference type="SUPFAM" id="SSF46785">
    <property type="entry name" value="Winged helix' DNA-binding domain"/>
    <property type="match status" value="1"/>
</dbReference>
<dbReference type="InterPro" id="IPR037402">
    <property type="entry name" value="YidZ_PBP2"/>
</dbReference>
<dbReference type="PRINTS" id="PR00039">
    <property type="entry name" value="HTHLYSR"/>
</dbReference>
<keyword evidence="8" id="KW-1185">Reference proteome</keyword>
<organism evidence="7 8">
    <name type="scientific">Ramlibacter pinisoli</name>
    <dbReference type="NCBI Taxonomy" id="2682844"/>
    <lineage>
        <taxon>Bacteria</taxon>
        <taxon>Pseudomonadati</taxon>
        <taxon>Pseudomonadota</taxon>
        <taxon>Betaproteobacteria</taxon>
        <taxon>Burkholderiales</taxon>
        <taxon>Comamonadaceae</taxon>
        <taxon>Ramlibacter</taxon>
    </lineage>
</organism>
<dbReference type="PROSITE" id="PS50931">
    <property type="entry name" value="HTH_LYSR"/>
    <property type="match status" value="1"/>
</dbReference>
<dbReference type="Pfam" id="PF03466">
    <property type="entry name" value="LysR_substrate"/>
    <property type="match status" value="1"/>
</dbReference>
<comment type="similarity">
    <text evidence="1">Belongs to the LysR transcriptional regulatory family.</text>
</comment>